<evidence type="ECO:0000313" key="2">
    <source>
        <dbReference type="EMBL" id="OCW58533.1"/>
    </source>
</evidence>
<organism evidence="2 3">
    <name type="scientific">Hoeflea olei</name>
    <dbReference type="NCBI Taxonomy" id="1480615"/>
    <lineage>
        <taxon>Bacteria</taxon>
        <taxon>Pseudomonadati</taxon>
        <taxon>Pseudomonadota</taxon>
        <taxon>Alphaproteobacteria</taxon>
        <taxon>Hyphomicrobiales</taxon>
        <taxon>Rhizobiaceae</taxon>
        <taxon>Hoeflea</taxon>
    </lineage>
</organism>
<dbReference type="GO" id="GO:0008410">
    <property type="term" value="F:CoA-transferase activity"/>
    <property type="evidence" value="ECO:0007669"/>
    <property type="project" value="TreeGrafter"/>
</dbReference>
<proteinExistence type="predicted"/>
<protein>
    <submittedName>
        <fullName evidence="2">Acetyl-CoA acetyltransferase</fullName>
    </submittedName>
</protein>
<dbReference type="STRING" id="1480615.AWJ14_18765"/>
<evidence type="ECO:0000313" key="3">
    <source>
        <dbReference type="Proteomes" id="UP000094795"/>
    </source>
</evidence>
<dbReference type="AlphaFoldDB" id="A0A1C1YYB1"/>
<dbReference type="PANTHER" id="PTHR48207">
    <property type="entry name" value="SUCCINATE--HYDROXYMETHYLGLUTARATE COA-TRANSFERASE"/>
    <property type="match status" value="1"/>
</dbReference>
<comment type="caution">
    <text evidence="2">The sequence shown here is derived from an EMBL/GenBank/DDBJ whole genome shotgun (WGS) entry which is preliminary data.</text>
</comment>
<dbReference type="Gene3D" id="3.40.50.10540">
    <property type="entry name" value="Crotonobetainyl-coa:carnitine coa-transferase, domain 1"/>
    <property type="match status" value="1"/>
</dbReference>
<dbReference type="SUPFAM" id="SSF89796">
    <property type="entry name" value="CoA-transferase family III (CaiB/BaiF)"/>
    <property type="match status" value="1"/>
</dbReference>
<dbReference type="InterPro" id="IPR023606">
    <property type="entry name" value="CoA-Trfase_III_dom_1_sf"/>
</dbReference>
<name>A0A1C1YYB1_9HYPH</name>
<dbReference type="PANTHER" id="PTHR48207:SF4">
    <property type="entry name" value="BLL6097 PROTEIN"/>
    <property type="match status" value="1"/>
</dbReference>
<dbReference type="OrthoDB" id="9806585at2"/>
<reference evidence="2 3" key="1">
    <citation type="submission" date="2015-12" db="EMBL/GenBank/DDBJ databases">
        <authorList>
            <person name="Shamseldin A."/>
            <person name="Moawad H."/>
            <person name="Abd El-Rahim W.M."/>
            <person name="Sadowsky M.J."/>
        </authorList>
    </citation>
    <scope>NUCLEOTIDE SEQUENCE [LARGE SCALE GENOMIC DNA]</scope>
    <source>
        <strain evidence="2 3">JC234</strain>
    </source>
</reference>
<dbReference type="Pfam" id="PF02515">
    <property type="entry name" value="CoA_transf_3"/>
    <property type="match status" value="1"/>
</dbReference>
<dbReference type="Proteomes" id="UP000094795">
    <property type="component" value="Unassembled WGS sequence"/>
</dbReference>
<evidence type="ECO:0000256" key="1">
    <source>
        <dbReference type="ARBA" id="ARBA00022679"/>
    </source>
</evidence>
<keyword evidence="1 2" id="KW-0808">Transferase</keyword>
<dbReference type="Gene3D" id="3.30.1540.10">
    <property type="entry name" value="formyl-coa transferase, domain 3"/>
    <property type="match status" value="1"/>
</dbReference>
<sequence length="385" mass="42762">MLGGVRVLDLTSVLMGPFATQILGDLGADVIKVESPEGDIVRRYHPARNPGMPGIFLNLHRNKRSIVLDLKAPEDAATLRRMIATADVLVHSIRGRAMERLGFGPEAVCALNPRLIYCVANGFRQDGPYAEKAAYDDVIQAGAGLTEMIGRVNGAPEYVPTALCDKVAGMAIAWSVLAALYHRERTGEGQVVEVPMFETNVAFNLVEHMAGMSFVPPSGETGFARYMTRNRRPYRTRDGHVCILPYTEKNWRDFFAGIGRSEVLEDPRFSDFTSRINNIDALYAILAECALERTTDEWVRYCDSISIPSMAVNRFDDLWSDPHLQEIGFFETREHPSEGRYSNVGMPVKFSRGNTDLRRPAPRLGEHGAEILAELDSIEKAARTG</sequence>
<gene>
    <name evidence="2" type="ORF">AWJ14_18765</name>
</gene>
<dbReference type="InterPro" id="IPR003673">
    <property type="entry name" value="CoA-Trfase_fam_III"/>
</dbReference>
<keyword evidence="3" id="KW-1185">Reference proteome</keyword>
<dbReference type="EMBL" id="LQZT01000006">
    <property type="protein sequence ID" value="OCW58533.1"/>
    <property type="molecule type" value="Genomic_DNA"/>
</dbReference>
<dbReference type="InterPro" id="IPR050483">
    <property type="entry name" value="CoA-transferase_III_domain"/>
</dbReference>
<dbReference type="InterPro" id="IPR044855">
    <property type="entry name" value="CoA-Trfase_III_dom3_sf"/>
</dbReference>
<accession>A0A1C1YYB1</accession>
<dbReference type="RefSeq" id="WP_066176551.1">
    <property type="nucleotide sequence ID" value="NZ_LQZT01000006.1"/>
</dbReference>